<keyword evidence="2" id="KW-1185">Reference proteome</keyword>
<dbReference type="EMBL" id="JAAIUW010000002">
    <property type="protein sequence ID" value="KAF7842065.1"/>
    <property type="molecule type" value="Genomic_DNA"/>
</dbReference>
<accession>A0A834XBJ0</accession>
<evidence type="ECO:0000313" key="1">
    <source>
        <dbReference type="EMBL" id="KAF7842065.1"/>
    </source>
</evidence>
<evidence type="ECO:0000313" key="2">
    <source>
        <dbReference type="Proteomes" id="UP000634136"/>
    </source>
</evidence>
<dbReference type="AlphaFoldDB" id="A0A834XBJ0"/>
<dbReference type="Proteomes" id="UP000634136">
    <property type="component" value="Unassembled WGS sequence"/>
</dbReference>
<reference evidence="1" key="1">
    <citation type="submission" date="2020-09" db="EMBL/GenBank/DDBJ databases">
        <title>Genome-Enabled Discovery of Anthraquinone Biosynthesis in Senna tora.</title>
        <authorList>
            <person name="Kang S.-H."/>
            <person name="Pandey R.P."/>
            <person name="Lee C.-M."/>
            <person name="Sim J.-S."/>
            <person name="Jeong J.-T."/>
            <person name="Choi B.-S."/>
            <person name="Jung M."/>
            <person name="Ginzburg D."/>
            <person name="Zhao K."/>
            <person name="Won S.Y."/>
            <person name="Oh T.-J."/>
            <person name="Yu Y."/>
            <person name="Kim N.-H."/>
            <person name="Lee O.R."/>
            <person name="Lee T.-H."/>
            <person name="Bashyal P."/>
            <person name="Kim T.-S."/>
            <person name="Lee W.-H."/>
            <person name="Kawkins C."/>
            <person name="Kim C.-K."/>
            <person name="Kim J.S."/>
            <person name="Ahn B.O."/>
            <person name="Rhee S.Y."/>
            <person name="Sohng J.K."/>
        </authorList>
    </citation>
    <scope>NUCLEOTIDE SEQUENCE</scope>
    <source>
        <tissue evidence="1">Leaf</tissue>
    </source>
</reference>
<gene>
    <name evidence="1" type="ORF">G2W53_004363</name>
</gene>
<protein>
    <submittedName>
        <fullName evidence="1">Uncharacterized protein</fullName>
    </submittedName>
</protein>
<comment type="caution">
    <text evidence="1">The sequence shown here is derived from an EMBL/GenBank/DDBJ whole genome shotgun (WGS) entry which is preliminary data.</text>
</comment>
<sequence>MSKEFKKYKFKGVVAQVSQTNRFALYLRIRVDLKLE</sequence>
<organism evidence="1 2">
    <name type="scientific">Senna tora</name>
    <dbReference type="NCBI Taxonomy" id="362788"/>
    <lineage>
        <taxon>Eukaryota</taxon>
        <taxon>Viridiplantae</taxon>
        <taxon>Streptophyta</taxon>
        <taxon>Embryophyta</taxon>
        <taxon>Tracheophyta</taxon>
        <taxon>Spermatophyta</taxon>
        <taxon>Magnoliopsida</taxon>
        <taxon>eudicotyledons</taxon>
        <taxon>Gunneridae</taxon>
        <taxon>Pentapetalae</taxon>
        <taxon>rosids</taxon>
        <taxon>fabids</taxon>
        <taxon>Fabales</taxon>
        <taxon>Fabaceae</taxon>
        <taxon>Caesalpinioideae</taxon>
        <taxon>Cassia clade</taxon>
        <taxon>Senna</taxon>
    </lineage>
</organism>
<proteinExistence type="predicted"/>
<name>A0A834XBJ0_9FABA</name>